<dbReference type="STRING" id="410072.ERS852525_00153"/>
<dbReference type="InterPro" id="IPR027619">
    <property type="entry name" value="C-S_lyase_PatB-like"/>
</dbReference>
<dbReference type="SUPFAM" id="SSF53383">
    <property type="entry name" value="PLP-dependent transferases"/>
    <property type="match status" value="1"/>
</dbReference>
<keyword evidence="3" id="KW-0663">Pyridoxal phosphate</keyword>
<dbReference type="Pfam" id="PF00155">
    <property type="entry name" value="Aminotran_1_2"/>
    <property type="match status" value="1"/>
</dbReference>
<evidence type="ECO:0000313" key="7">
    <source>
        <dbReference type="EMBL" id="CUN43253.1"/>
    </source>
</evidence>
<dbReference type="RefSeq" id="WP_055260375.1">
    <property type="nucleotide sequence ID" value="NZ_CYZK01000001.1"/>
</dbReference>
<dbReference type="PaxDb" id="410072-ERS852525_00153"/>
<dbReference type="CDD" id="cd00609">
    <property type="entry name" value="AAT_like"/>
    <property type="match status" value="1"/>
</dbReference>
<dbReference type="GO" id="GO:0030170">
    <property type="term" value="F:pyridoxal phosphate binding"/>
    <property type="evidence" value="ECO:0007669"/>
    <property type="project" value="InterPro"/>
</dbReference>
<dbReference type="InterPro" id="IPR051798">
    <property type="entry name" value="Class-II_PLP-Dep_Aminotrans"/>
</dbReference>
<evidence type="ECO:0000256" key="4">
    <source>
        <dbReference type="ARBA" id="ARBA00023239"/>
    </source>
</evidence>
<evidence type="ECO:0000256" key="3">
    <source>
        <dbReference type="ARBA" id="ARBA00022898"/>
    </source>
</evidence>
<gene>
    <name evidence="7" type="primary">patB_2</name>
    <name evidence="7" type="ORF">ERS852481_00143</name>
</gene>
<dbReference type="GO" id="GO:0047804">
    <property type="term" value="F:cysteine-S-conjugate beta-lyase activity"/>
    <property type="evidence" value="ECO:0007669"/>
    <property type="project" value="UniProtKB-EC"/>
</dbReference>
<dbReference type="InterPro" id="IPR015421">
    <property type="entry name" value="PyrdxlP-dep_Trfase_major"/>
</dbReference>
<dbReference type="AlphaFoldDB" id="A0A173WUU8"/>
<accession>A0A173WUU8</accession>
<proteinExistence type="inferred from homology"/>
<evidence type="ECO:0000259" key="6">
    <source>
        <dbReference type="Pfam" id="PF00155"/>
    </source>
</evidence>
<sequence>MGKYNFDEVIDRHGTDCLKYDFGMKRKGRDDLLPLWVADMDFRLPDEILDEFHKRIDHGIFGYTDPLDEYFAAMNHWFSTRYGYTIEPEWVTLGAGIVYALGTSVRAFTEEGDAMMVMQPVYYPFSEVIKNDGRRLVNCQLRYENNHYSIDFEKMEKMIREEGVKALIFCNPHNPVGRVWTREELERVAEICLKYNVTWMVDEMHCDFIFPGHTFTSCMNLDEKYRQILALYSSPGKTFNVAGFQPANIIIPNEELRKKYQWANTQAAYSQGSLMGQLAVKVCYTKGAEWVDELVQYIYENVKYMSKFVKENFPKATMVEPEGTYLVWVDFSGYGFSNEELEHLMLEEAKLWLDSGIIFGPETAQFERFNVACPRVTVKQALTQLKDALDKHLAAK</sequence>
<dbReference type="Gene3D" id="3.90.1150.10">
    <property type="entry name" value="Aspartate Aminotransferase, domain 1"/>
    <property type="match status" value="1"/>
</dbReference>
<dbReference type="InterPro" id="IPR015422">
    <property type="entry name" value="PyrdxlP-dep_Trfase_small"/>
</dbReference>
<protein>
    <recommendedName>
        <fullName evidence="2">cysteine-S-conjugate beta-lyase</fullName>
        <ecNumber evidence="2">4.4.1.13</ecNumber>
    </recommendedName>
</protein>
<dbReference type="EMBL" id="CYZK01000001">
    <property type="protein sequence ID" value="CUN43253.1"/>
    <property type="molecule type" value="Genomic_DNA"/>
</dbReference>
<evidence type="ECO:0000313" key="8">
    <source>
        <dbReference type="Proteomes" id="UP000095362"/>
    </source>
</evidence>
<organism evidence="7 8">
    <name type="scientific">Coprococcus comes</name>
    <dbReference type="NCBI Taxonomy" id="410072"/>
    <lineage>
        <taxon>Bacteria</taxon>
        <taxon>Bacillati</taxon>
        <taxon>Bacillota</taxon>
        <taxon>Clostridia</taxon>
        <taxon>Lachnospirales</taxon>
        <taxon>Lachnospiraceae</taxon>
        <taxon>Coprococcus</taxon>
    </lineage>
</organism>
<evidence type="ECO:0000256" key="1">
    <source>
        <dbReference type="ARBA" id="ARBA00001933"/>
    </source>
</evidence>
<name>A0A173WUU8_9FIRM</name>
<reference evidence="7 8" key="1">
    <citation type="submission" date="2015-09" db="EMBL/GenBank/DDBJ databases">
        <authorList>
            <consortium name="Pathogen Informatics"/>
        </authorList>
    </citation>
    <scope>NUCLEOTIDE SEQUENCE [LARGE SCALE GENOMIC DNA]</scope>
    <source>
        <strain evidence="7 8">2789STDY5834866</strain>
    </source>
</reference>
<dbReference type="EC" id="4.4.1.13" evidence="2"/>
<dbReference type="InterPro" id="IPR004839">
    <property type="entry name" value="Aminotransferase_I/II_large"/>
</dbReference>
<dbReference type="NCBIfam" id="TIGR04350">
    <property type="entry name" value="C_S_lyase_PatB"/>
    <property type="match status" value="1"/>
</dbReference>
<dbReference type="Gene3D" id="3.40.640.10">
    <property type="entry name" value="Type I PLP-dependent aspartate aminotransferase-like (Major domain)"/>
    <property type="match status" value="1"/>
</dbReference>
<dbReference type="InterPro" id="IPR015424">
    <property type="entry name" value="PyrdxlP-dep_Trfase"/>
</dbReference>
<dbReference type="Proteomes" id="UP000095362">
    <property type="component" value="Unassembled WGS sequence"/>
</dbReference>
<dbReference type="PANTHER" id="PTHR43525">
    <property type="entry name" value="PROTEIN MALY"/>
    <property type="match status" value="1"/>
</dbReference>
<evidence type="ECO:0000256" key="2">
    <source>
        <dbReference type="ARBA" id="ARBA00012224"/>
    </source>
</evidence>
<comment type="cofactor">
    <cofactor evidence="1">
        <name>pyridoxal 5'-phosphate</name>
        <dbReference type="ChEBI" id="CHEBI:597326"/>
    </cofactor>
</comment>
<feature type="domain" description="Aminotransferase class I/classII large" evidence="6">
    <location>
        <begin position="37"/>
        <end position="384"/>
    </location>
</feature>
<keyword evidence="4 7" id="KW-0456">Lyase</keyword>
<dbReference type="PANTHER" id="PTHR43525:SF1">
    <property type="entry name" value="PROTEIN MALY"/>
    <property type="match status" value="1"/>
</dbReference>
<evidence type="ECO:0000256" key="5">
    <source>
        <dbReference type="ARBA" id="ARBA00037974"/>
    </source>
</evidence>
<comment type="similarity">
    <text evidence="5">Belongs to the class-II pyridoxal-phosphate-dependent aminotransferase family. MalY/PatB cystathionine beta-lyase subfamily.</text>
</comment>